<organism evidence="2 3">
    <name type="scientific">Phytophthora sojae (strain P6497)</name>
    <name type="common">Soybean stem and root rot agent</name>
    <name type="synonym">Phytophthora megasperma f. sp. glycines</name>
    <dbReference type="NCBI Taxonomy" id="1094619"/>
    <lineage>
        <taxon>Eukaryota</taxon>
        <taxon>Sar</taxon>
        <taxon>Stramenopiles</taxon>
        <taxon>Oomycota</taxon>
        <taxon>Peronosporomycetes</taxon>
        <taxon>Peronosporales</taxon>
        <taxon>Peronosporaceae</taxon>
        <taxon>Phytophthora</taxon>
    </lineage>
</organism>
<sequence length="56" mass="6618">KWRFREISMKRSRESTEPKHPREMAPSSAVFQWLESFSRLGAIVLATSKPMNWHNS</sequence>
<dbReference type="InParanoid" id="G4ZX17"/>
<reference evidence="2 3" key="1">
    <citation type="journal article" date="2006" name="Science">
        <title>Phytophthora genome sequences uncover evolutionary origins and mechanisms of pathogenesis.</title>
        <authorList>
            <person name="Tyler B.M."/>
            <person name="Tripathy S."/>
            <person name="Zhang X."/>
            <person name="Dehal P."/>
            <person name="Jiang R.H."/>
            <person name="Aerts A."/>
            <person name="Arredondo F.D."/>
            <person name="Baxter L."/>
            <person name="Bensasson D."/>
            <person name="Beynon J.L."/>
            <person name="Chapman J."/>
            <person name="Damasceno C.M."/>
            <person name="Dorrance A.E."/>
            <person name="Dou D."/>
            <person name="Dickerman A.W."/>
            <person name="Dubchak I.L."/>
            <person name="Garbelotto M."/>
            <person name="Gijzen M."/>
            <person name="Gordon S.G."/>
            <person name="Govers F."/>
            <person name="Grunwald N.J."/>
            <person name="Huang W."/>
            <person name="Ivors K.L."/>
            <person name="Jones R.W."/>
            <person name="Kamoun S."/>
            <person name="Krampis K."/>
            <person name="Lamour K.H."/>
            <person name="Lee M.K."/>
            <person name="McDonald W.H."/>
            <person name="Medina M."/>
            <person name="Meijer H.J."/>
            <person name="Nordberg E.K."/>
            <person name="Maclean D.J."/>
            <person name="Ospina-Giraldo M.D."/>
            <person name="Morris P.F."/>
            <person name="Phuntumart V."/>
            <person name="Putnam N.H."/>
            <person name="Rash S."/>
            <person name="Rose J.K."/>
            <person name="Sakihama Y."/>
            <person name="Salamov A.A."/>
            <person name="Savidor A."/>
            <person name="Scheuring C.F."/>
            <person name="Smith B.M."/>
            <person name="Sobral B.W."/>
            <person name="Terry A."/>
            <person name="Torto-Alalibo T.A."/>
            <person name="Win J."/>
            <person name="Xu Z."/>
            <person name="Zhang H."/>
            <person name="Grigoriev I.V."/>
            <person name="Rokhsar D.S."/>
            <person name="Boore J.L."/>
        </authorList>
    </citation>
    <scope>NUCLEOTIDE SEQUENCE [LARGE SCALE GENOMIC DNA]</scope>
    <source>
        <strain evidence="2 3">P6497</strain>
    </source>
</reference>
<feature type="compositionally biased region" description="Basic and acidic residues" evidence="1">
    <location>
        <begin position="1"/>
        <end position="23"/>
    </location>
</feature>
<protein>
    <submittedName>
        <fullName evidence="2">Uncharacterized protein</fullName>
    </submittedName>
</protein>
<dbReference type="EMBL" id="JH159157">
    <property type="protein sequence ID" value="EGZ12487.1"/>
    <property type="molecule type" value="Genomic_DNA"/>
</dbReference>
<accession>G4ZX17</accession>
<dbReference type="RefSeq" id="XP_009532820.1">
    <property type="nucleotide sequence ID" value="XM_009534525.1"/>
</dbReference>
<dbReference type="AlphaFoldDB" id="G4ZX17"/>
<gene>
    <name evidence="2" type="ORF">PHYSODRAFT_518017</name>
</gene>
<evidence type="ECO:0000313" key="3">
    <source>
        <dbReference type="Proteomes" id="UP000002640"/>
    </source>
</evidence>
<dbReference type="GeneID" id="20660002"/>
<feature type="non-terminal residue" evidence="2">
    <location>
        <position position="1"/>
    </location>
</feature>
<keyword evidence="3" id="KW-1185">Reference proteome</keyword>
<proteinExistence type="predicted"/>
<dbReference type="KEGG" id="psoj:PHYSODRAFT_518017"/>
<feature type="region of interest" description="Disordered" evidence="1">
    <location>
        <begin position="1"/>
        <end position="24"/>
    </location>
</feature>
<name>G4ZX17_PHYSP</name>
<dbReference type="Proteomes" id="UP000002640">
    <property type="component" value="Unassembled WGS sequence"/>
</dbReference>
<evidence type="ECO:0000313" key="2">
    <source>
        <dbReference type="EMBL" id="EGZ12487.1"/>
    </source>
</evidence>
<evidence type="ECO:0000256" key="1">
    <source>
        <dbReference type="SAM" id="MobiDB-lite"/>
    </source>
</evidence>